<accession>A0A0E0DJQ7</accession>
<sequence>MTTGEFLCPRNRALLHSTLQCSCSSYLNEEKVMMTKGETIDLQAQRCRVYCCVRGRREPTIDGRLVGVRKGKQVKAMVRRRSGEARHDALAASLLDIKKNHDELCLNIRPSTSGLPGSECLHWPIAADGKGSRAATD</sequence>
<dbReference type="Proteomes" id="UP000008021">
    <property type="component" value="Chromosome 4"/>
</dbReference>
<reference evidence="1" key="2">
    <citation type="submission" date="2018-05" db="EMBL/GenBank/DDBJ databases">
        <title>OmerRS3 (Oryza meridionalis Reference Sequence Version 3).</title>
        <authorList>
            <person name="Zhang J."/>
            <person name="Kudrna D."/>
            <person name="Lee S."/>
            <person name="Talag J."/>
            <person name="Welchert J."/>
            <person name="Wing R.A."/>
        </authorList>
    </citation>
    <scope>NUCLEOTIDE SEQUENCE [LARGE SCALE GENOMIC DNA]</scope>
    <source>
        <strain evidence="1">cv. OR44</strain>
    </source>
</reference>
<keyword evidence="2" id="KW-1185">Reference proteome</keyword>
<dbReference type="EnsemblPlants" id="OMERI04G24230.1">
    <property type="protein sequence ID" value="OMERI04G24230.1"/>
    <property type="gene ID" value="OMERI04G24230"/>
</dbReference>
<evidence type="ECO:0000313" key="1">
    <source>
        <dbReference type="EnsemblPlants" id="OMERI04G24230.1"/>
    </source>
</evidence>
<organism evidence="1">
    <name type="scientific">Oryza meridionalis</name>
    <dbReference type="NCBI Taxonomy" id="40149"/>
    <lineage>
        <taxon>Eukaryota</taxon>
        <taxon>Viridiplantae</taxon>
        <taxon>Streptophyta</taxon>
        <taxon>Embryophyta</taxon>
        <taxon>Tracheophyta</taxon>
        <taxon>Spermatophyta</taxon>
        <taxon>Magnoliopsida</taxon>
        <taxon>Liliopsida</taxon>
        <taxon>Poales</taxon>
        <taxon>Poaceae</taxon>
        <taxon>BOP clade</taxon>
        <taxon>Oryzoideae</taxon>
        <taxon>Oryzeae</taxon>
        <taxon>Oryzinae</taxon>
        <taxon>Oryza</taxon>
    </lineage>
</organism>
<name>A0A0E0DJQ7_9ORYZ</name>
<proteinExistence type="predicted"/>
<evidence type="ECO:0000313" key="2">
    <source>
        <dbReference type="Proteomes" id="UP000008021"/>
    </source>
</evidence>
<protein>
    <submittedName>
        <fullName evidence="1">Uncharacterized protein</fullName>
    </submittedName>
</protein>
<dbReference type="Gramene" id="OMERI04G24230.1">
    <property type="protein sequence ID" value="OMERI04G24230.1"/>
    <property type="gene ID" value="OMERI04G24230"/>
</dbReference>
<dbReference type="AlphaFoldDB" id="A0A0E0DJQ7"/>
<reference evidence="1" key="1">
    <citation type="submission" date="2015-04" db="UniProtKB">
        <authorList>
            <consortium name="EnsemblPlants"/>
        </authorList>
    </citation>
    <scope>IDENTIFICATION</scope>
</reference>
<dbReference type="HOGENOM" id="CLU_1868388_0_0_1"/>